<dbReference type="Proteomes" id="UP001642360">
    <property type="component" value="Unassembled WGS sequence"/>
</dbReference>
<gene>
    <name evidence="1" type="ORF">ILEXP_LOCUS38394</name>
</gene>
<dbReference type="AlphaFoldDB" id="A0ABC8TMY8"/>
<comment type="caution">
    <text evidence="1">The sequence shown here is derived from an EMBL/GenBank/DDBJ whole genome shotgun (WGS) entry which is preliminary data.</text>
</comment>
<evidence type="ECO:0000313" key="2">
    <source>
        <dbReference type="Proteomes" id="UP001642360"/>
    </source>
</evidence>
<accession>A0ABC8TMY8</accession>
<proteinExistence type="predicted"/>
<keyword evidence="2" id="KW-1185">Reference proteome</keyword>
<evidence type="ECO:0000313" key="1">
    <source>
        <dbReference type="EMBL" id="CAK9168970.1"/>
    </source>
</evidence>
<dbReference type="EMBL" id="CAUOFW020005192">
    <property type="protein sequence ID" value="CAK9168970.1"/>
    <property type="molecule type" value="Genomic_DNA"/>
</dbReference>
<name>A0ABC8TMY8_9AQUA</name>
<organism evidence="1 2">
    <name type="scientific">Ilex paraguariensis</name>
    <name type="common">yerba mate</name>
    <dbReference type="NCBI Taxonomy" id="185542"/>
    <lineage>
        <taxon>Eukaryota</taxon>
        <taxon>Viridiplantae</taxon>
        <taxon>Streptophyta</taxon>
        <taxon>Embryophyta</taxon>
        <taxon>Tracheophyta</taxon>
        <taxon>Spermatophyta</taxon>
        <taxon>Magnoliopsida</taxon>
        <taxon>eudicotyledons</taxon>
        <taxon>Gunneridae</taxon>
        <taxon>Pentapetalae</taxon>
        <taxon>asterids</taxon>
        <taxon>campanulids</taxon>
        <taxon>Aquifoliales</taxon>
        <taxon>Aquifoliaceae</taxon>
        <taxon>Ilex</taxon>
    </lineage>
</organism>
<reference evidence="1 2" key="1">
    <citation type="submission" date="2024-02" db="EMBL/GenBank/DDBJ databases">
        <authorList>
            <person name="Vignale AGUSTIN F."/>
            <person name="Sosa J E."/>
            <person name="Modenutti C."/>
        </authorList>
    </citation>
    <scope>NUCLEOTIDE SEQUENCE [LARGE SCALE GENOMIC DNA]</scope>
</reference>
<protein>
    <submittedName>
        <fullName evidence="1">Uncharacterized protein</fullName>
    </submittedName>
</protein>
<sequence>MGAQEVITIKTRGITKKSLFEEVEIISQTMPRSELTTLGLVRSALSSSTLGLEAATHINALAVEMHHTKGELSAKETGLASTKRQRGYLANQLVASTSFELSLKDLLESREVSLVRATMVAERAKLEKDKVVEENILLKSQLAKTRGLPCLTY</sequence>